<comment type="function">
    <text evidence="4">Catalyzes the formation of 4-diphosphocytidyl-2-C-methyl-D-erythritol from CTP and 2-C-methyl-D-erythritol 4-phosphate (MEP).</text>
</comment>
<dbReference type="InterPro" id="IPR050088">
    <property type="entry name" value="IspD/TarI_cytidylyltransf_bact"/>
</dbReference>
<accession>A0A9D1D2J4</accession>
<proteinExistence type="inferred from homology"/>
<dbReference type="FunFam" id="3.90.550.10:FF:000003">
    <property type="entry name" value="2-C-methyl-D-erythritol 4-phosphate cytidylyltransferase"/>
    <property type="match status" value="1"/>
</dbReference>
<dbReference type="EMBL" id="DVFT01000212">
    <property type="protein sequence ID" value="HIQ97743.1"/>
    <property type="molecule type" value="Genomic_DNA"/>
</dbReference>
<dbReference type="Pfam" id="PF01128">
    <property type="entry name" value="IspD"/>
    <property type="match status" value="1"/>
</dbReference>
<organism evidence="5 6">
    <name type="scientific">Candidatus Limivivens merdigallinarum</name>
    <dbReference type="NCBI Taxonomy" id="2840859"/>
    <lineage>
        <taxon>Bacteria</taxon>
        <taxon>Bacillati</taxon>
        <taxon>Bacillota</taxon>
        <taxon>Clostridia</taxon>
        <taxon>Lachnospirales</taxon>
        <taxon>Lachnospiraceae</taxon>
        <taxon>Lachnospiraceae incertae sedis</taxon>
        <taxon>Candidatus Limivivens</taxon>
    </lineage>
</organism>
<evidence type="ECO:0000313" key="5">
    <source>
        <dbReference type="EMBL" id="HIQ97743.1"/>
    </source>
</evidence>
<dbReference type="Gene3D" id="3.90.550.10">
    <property type="entry name" value="Spore Coat Polysaccharide Biosynthesis Protein SpsA, Chain A"/>
    <property type="match status" value="1"/>
</dbReference>
<comment type="caution">
    <text evidence="5">The sequence shown here is derived from an EMBL/GenBank/DDBJ whole genome shotgun (WGS) entry which is preliminary data.</text>
</comment>
<reference evidence="5" key="1">
    <citation type="submission" date="2020-10" db="EMBL/GenBank/DDBJ databases">
        <authorList>
            <person name="Gilroy R."/>
        </authorList>
    </citation>
    <scope>NUCLEOTIDE SEQUENCE</scope>
    <source>
        <strain evidence="5">ChiSjej3B21-11622</strain>
    </source>
</reference>
<name>A0A9D1D2J4_9FIRM</name>
<dbReference type="InterPro" id="IPR029044">
    <property type="entry name" value="Nucleotide-diphossugar_trans"/>
</dbReference>
<reference evidence="5" key="2">
    <citation type="journal article" date="2021" name="PeerJ">
        <title>Extensive microbial diversity within the chicken gut microbiome revealed by metagenomics and culture.</title>
        <authorList>
            <person name="Gilroy R."/>
            <person name="Ravi A."/>
            <person name="Getino M."/>
            <person name="Pursley I."/>
            <person name="Horton D.L."/>
            <person name="Alikhan N.F."/>
            <person name="Baker D."/>
            <person name="Gharbi K."/>
            <person name="Hall N."/>
            <person name="Watson M."/>
            <person name="Adriaenssens E.M."/>
            <person name="Foster-Nyarko E."/>
            <person name="Jarju S."/>
            <person name="Secka A."/>
            <person name="Antonio M."/>
            <person name="Oren A."/>
            <person name="Chaudhuri R.R."/>
            <person name="La Ragione R."/>
            <person name="Hildebrand F."/>
            <person name="Pallen M.J."/>
        </authorList>
    </citation>
    <scope>NUCLEOTIDE SEQUENCE</scope>
    <source>
        <strain evidence="5">ChiSjej3B21-11622</strain>
    </source>
</reference>
<comment type="similarity">
    <text evidence="4">Belongs to the IspD/TarI cytidylyltransferase family. IspD subfamily.</text>
</comment>
<protein>
    <recommendedName>
        <fullName evidence="4">2-C-methyl-D-erythritol 4-phosphate cytidylyltransferase</fullName>
        <ecNumber evidence="4">2.7.7.60</ecNumber>
    </recommendedName>
    <alternativeName>
        <fullName evidence="4">4-diphosphocytidyl-2C-methyl-D-erythritol synthase</fullName>
    </alternativeName>
    <alternativeName>
        <fullName evidence="4">MEP cytidylyltransferase</fullName>
        <shortName evidence="4">MCT</shortName>
    </alternativeName>
</protein>
<dbReference type="PANTHER" id="PTHR32125">
    <property type="entry name" value="2-C-METHYL-D-ERYTHRITOL 4-PHOSPHATE CYTIDYLYLTRANSFERASE, CHLOROPLASTIC"/>
    <property type="match status" value="1"/>
</dbReference>
<comment type="pathway">
    <text evidence="4">Isoprenoid biosynthesis; isopentenyl diphosphate biosynthesis via DXP pathway; isopentenyl diphosphate from 1-deoxy-D-xylulose 5-phosphate: step 2/6.</text>
</comment>
<dbReference type="InterPro" id="IPR034683">
    <property type="entry name" value="IspD/TarI"/>
</dbReference>
<evidence type="ECO:0000313" key="6">
    <source>
        <dbReference type="Proteomes" id="UP000886886"/>
    </source>
</evidence>
<dbReference type="GO" id="GO:0019288">
    <property type="term" value="P:isopentenyl diphosphate biosynthetic process, methylerythritol 4-phosphate pathway"/>
    <property type="evidence" value="ECO:0007669"/>
    <property type="project" value="UniProtKB-UniRule"/>
</dbReference>
<keyword evidence="3 4" id="KW-0414">Isoprene biosynthesis</keyword>
<dbReference type="GO" id="GO:0050518">
    <property type="term" value="F:2-C-methyl-D-erythritol 4-phosphate cytidylyltransferase activity"/>
    <property type="evidence" value="ECO:0007669"/>
    <property type="project" value="UniProtKB-UniRule"/>
</dbReference>
<evidence type="ECO:0000256" key="2">
    <source>
        <dbReference type="ARBA" id="ARBA00022695"/>
    </source>
</evidence>
<evidence type="ECO:0000256" key="1">
    <source>
        <dbReference type="ARBA" id="ARBA00022679"/>
    </source>
</evidence>
<dbReference type="InterPro" id="IPR001228">
    <property type="entry name" value="IspD"/>
</dbReference>
<feature type="site" description="Transition state stabilizer" evidence="4">
    <location>
        <position position="24"/>
    </location>
</feature>
<keyword evidence="2 4" id="KW-0548">Nucleotidyltransferase</keyword>
<dbReference type="EC" id="2.7.7.60" evidence="4"/>
<dbReference type="PANTHER" id="PTHR32125:SF4">
    <property type="entry name" value="2-C-METHYL-D-ERYTHRITOL 4-PHOSPHATE CYTIDYLYLTRANSFERASE, CHLOROPLASTIC"/>
    <property type="match status" value="1"/>
</dbReference>
<feature type="site" description="Transition state stabilizer" evidence="4">
    <location>
        <position position="17"/>
    </location>
</feature>
<dbReference type="HAMAP" id="MF_00108">
    <property type="entry name" value="IspD"/>
    <property type="match status" value="1"/>
</dbReference>
<evidence type="ECO:0000256" key="4">
    <source>
        <dbReference type="HAMAP-Rule" id="MF_00108"/>
    </source>
</evidence>
<evidence type="ECO:0000256" key="3">
    <source>
        <dbReference type="ARBA" id="ARBA00023229"/>
    </source>
</evidence>
<gene>
    <name evidence="4 5" type="primary">ispD</name>
    <name evidence="5" type="ORF">IAB26_14435</name>
</gene>
<feature type="site" description="Positions MEP for the nucleophilic attack" evidence="4">
    <location>
        <position position="156"/>
    </location>
</feature>
<feature type="site" description="Positions MEP for the nucleophilic attack" evidence="4">
    <location>
        <position position="214"/>
    </location>
</feature>
<sequence>MREKNAAIVLAAGRGKRMNSTVHKQYLLLQGKPVLYYSLKTFEECPFIDEVVLVTGEGEISYCQKEIVEKFGFSKVCAVVPGGKERYHSVYEGLKALKEPDYVYIHDGARPFVDQEMLIRARKTVLESQACVVGMPVKDTIKISDGEQNAVETPDRSKVWMVQTPQVFSYPLIYRAYKKLIDGNIQNVTDDAMVLELMEQRQVKLVEGSYQNIKITTPEDLLIAECFCQNS</sequence>
<dbReference type="Proteomes" id="UP000886886">
    <property type="component" value="Unassembled WGS sequence"/>
</dbReference>
<dbReference type="CDD" id="cd02516">
    <property type="entry name" value="CDP-ME_synthetase"/>
    <property type="match status" value="1"/>
</dbReference>
<keyword evidence="1 4" id="KW-0808">Transferase</keyword>
<dbReference type="SUPFAM" id="SSF53448">
    <property type="entry name" value="Nucleotide-diphospho-sugar transferases"/>
    <property type="match status" value="1"/>
</dbReference>
<comment type="catalytic activity">
    <reaction evidence="4">
        <text>2-C-methyl-D-erythritol 4-phosphate + CTP + H(+) = 4-CDP-2-C-methyl-D-erythritol + diphosphate</text>
        <dbReference type="Rhea" id="RHEA:13429"/>
        <dbReference type="ChEBI" id="CHEBI:15378"/>
        <dbReference type="ChEBI" id="CHEBI:33019"/>
        <dbReference type="ChEBI" id="CHEBI:37563"/>
        <dbReference type="ChEBI" id="CHEBI:57823"/>
        <dbReference type="ChEBI" id="CHEBI:58262"/>
        <dbReference type="EC" id="2.7.7.60"/>
    </reaction>
</comment>
<dbReference type="NCBIfam" id="TIGR00453">
    <property type="entry name" value="ispD"/>
    <property type="match status" value="1"/>
</dbReference>
<dbReference type="AlphaFoldDB" id="A0A9D1D2J4"/>